<organism evidence="1 2">
    <name type="scientific">Burkholderia anthina</name>
    <dbReference type="NCBI Taxonomy" id="179879"/>
    <lineage>
        <taxon>Bacteria</taxon>
        <taxon>Pseudomonadati</taxon>
        <taxon>Pseudomonadota</taxon>
        <taxon>Betaproteobacteria</taxon>
        <taxon>Burkholderiales</taxon>
        <taxon>Burkholderiaceae</taxon>
        <taxon>Burkholderia</taxon>
        <taxon>Burkholderia cepacia complex</taxon>
    </lineage>
</organism>
<accession>A0ABS2B6D5</accession>
<dbReference type="RefSeq" id="WP_174928153.1">
    <property type="nucleotide sequence ID" value="NZ_CABVLY010000029.1"/>
</dbReference>
<evidence type="ECO:0000313" key="1">
    <source>
        <dbReference type="EMBL" id="MBM2767859.1"/>
    </source>
</evidence>
<evidence type="ECO:0000313" key="2">
    <source>
        <dbReference type="Proteomes" id="UP000755577"/>
    </source>
</evidence>
<dbReference type="GeneID" id="56503885"/>
<reference evidence="1 2" key="1">
    <citation type="submission" date="2021-02" db="EMBL/GenBank/DDBJ databases">
        <title>Draft genome of the type strains Burkholderia anthina DSM16086.</title>
        <authorList>
            <person name="Hertel R."/>
            <person name="Meissner J."/>
            <person name="Poehlein A."/>
            <person name="Daniel R."/>
            <person name="Commichau F.M."/>
        </authorList>
    </citation>
    <scope>NUCLEOTIDE SEQUENCE [LARGE SCALE GENOMIC DNA]</scope>
    <source>
        <strain evidence="1 2">DSM 16086</strain>
    </source>
</reference>
<comment type="caution">
    <text evidence="1">The sequence shown here is derived from an EMBL/GenBank/DDBJ whole genome shotgun (WGS) entry which is preliminary data.</text>
</comment>
<name>A0ABS2B6D5_9BURK</name>
<dbReference type="EMBL" id="JAFCIQ010000009">
    <property type="protein sequence ID" value="MBM2767859.1"/>
    <property type="molecule type" value="Genomic_DNA"/>
</dbReference>
<dbReference type="Proteomes" id="UP000755577">
    <property type="component" value="Unassembled WGS sequence"/>
</dbReference>
<gene>
    <name evidence="1" type="ORF">JQK92_15630</name>
</gene>
<sequence length="82" mass="9199">MRTKSMTVRKTARRNGRTATFGGLSATQKIPHGRCDTLPATTLIATSRRLARTAPRQRARMPVRLPAMPKQLRSARIMIEAR</sequence>
<keyword evidence="2" id="KW-1185">Reference proteome</keyword>
<proteinExistence type="predicted"/>
<protein>
    <submittedName>
        <fullName evidence="1">Uncharacterized protein</fullName>
    </submittedName>
</protein>